<comment type="caution">
    <text evidence="2">The sequence shown here is derived from an EMBL/GenBank/DDBJ whole genome shotgun (WGS) entry which is preliminary data.</text>
</comment>
<dbReference type="Pfam" id="PF04326">
    <property type="entry name" value="SLFN_AlbA_2"/>
    <property type="match status" value="1"/>
</dbReference>
<dbReference type="HOGENOM" id="CLU_723009_0_0_9"/>
<dbReference type="Gene3D" id="3.30.950.30">
    <property type="entry name" value="Schlafen, AAA domain"/>
    <property type="match status" value="1"/>
</dbReference>
<proteinExistence type="predicted"/>
<organism evidence="2 3">
    <name type="scientific">Clostridium botulinum B2 450</name>
    <dbReference type="NCBI Taxonomy" id="1379739"/>
    <lineage>
        <taxon>Bacteria</taxon>
        <taxon>Bacillati</taxon>
        <taxon>Bacillota</taxon>
        <taxon>Clostridia</taxon>
        <taxon>Eubacteriales</taxon>
        <taxon>Clostridiaceae</taxon>
        <taxon>Clostridium</taxon>
    </lineage>
</organism>
<name>A0A0D1BTY2_CLOBO</name>
<dbReference type="PATRIC" id="fig|1379739.3.peg.3840"/>
<dbReference type="Gene3D" id="3.30.565.60">
    <property type="match status" value="1"/>
</dbReference>
<dbReference type="OrthoDB" id="320597at2"/>
<evidence type="ECO:0000259" key="1">
    <source>
        <dbReference type="Pfam" id="PF04326"/>
    </source>
</evidence>
<dbReference type="EMBL" id="JXSU01000008">
    <property type="protein sequence ID" value="KIS22216.1"/>
    <property type="molecule type" value="Genomic_DNA"/>
</dbReference>
<reference evidence="2 3" key="1">
    <citation type="submission" date="2014-06" db="EMBL/GenBank/DDBJ databases">
        <title>Genome characterization of distinct group I Clostridium botulinum lineages.</title>
        <authorList>
            <person name="Giordani F."/>
            <person name="Anselmo A."/>
            <person name="Fillo S."/>
            <person name="Palozzi A.M."/>
            <person name="Fortunato A."/>
            <person name="Gentile B."/>
            <person name="Ciammaruconi A."/>
            <person name="Anniballi F."/>
            <person name="De Medici D."/>
            <person name="Lista F."/>
        </authorList>
    </citation>
    <scope>NUCLEOTIDE SEQUENCE [LARGE SCALE GENOMIC DNA]</scope>
    <source>
        <strain evidence="2 3">B2 450</strain>
    </source>
</reference>
<dbReference type="PANTHER" id="PTHR30595:SF6">
    <property type="entry name" value="SCHLAFEN ALBA-2 DOMAIN-CONTAINING PROTEIN"/>
    <property type="match status" value="1"/>
</dbReference>
<dbReference type="RefSeq" id="WP_003483211.1">
    <property type="nucleotide sequence ID" value="NZ_JXSU01000008.1"/>
</dbReference>
<protein>
    <submittedName>
        <fullName evidence="2">ATP-binding protein</fullName>
    </submittedName>
</protein>
<dbReference type="InterPro" id="IPR007421">
    <property type="entry name" value="Schlafen_AlbA_2_dom"/>
</dbReference>
<evidence type="ECO:0000313" key="3">
    <source>
        <dbReference type="Proteomes" id="UP000032250"/>
    </source>
</evidence>
<sequence>MDEKKLASLIRKNEGLKLDFKQMIDINTESGKKELAKDVSAIANSKGGRGYIIIGIEDKTKNIVGIDNMDFKEEQIQQIISSRIDPPVPVSLDTLQYYGKKLAIINIYDSDQKPYQTRENGVFYIRRGSTTDTMRKEEIISSLQDNLSLNIELCSIVKSDERDMDISLVDKYFNAIGVLVNEDNRVSMMEKASIINYDKEKGEFIGSLGGLLIFCKKNNMFLPHNRIKIINNINKKFDKVNIIQGDLIYIIDKSRDILVNILPKSYPIDAVCEAINNAVLYRDYSIFYEEIEVLIDYKTISIISPGCLLRDNNMSSFNTLKRNMWIYEKLISLDDKNRFIKSGNGFRRMKKAFRGKGKVIFINSFKENCFKVMFPGINKFYKKNR</sequence>
<dbReference type="InterPro" id="IPR038475">
    <property type="entry name" value="RecG_C_sf"/>
</dbReference>
<feature type="domain" description="Schlafen AlbA-2" evidence="1">
    <location>
        <begin position="14"/>
        <end position="134"/>
    </location>
</feature>
<keyword evidence="2" id="KW-0547">Nucleotide-binding</keyword>
<dbReference type="Proteomes" id="UP000032250">
    <property type="component" value="Unassembled WGS sequence"/>
</dbReference>
<dbReference type="AlphaFoldDB" id="A0A0D1BTY2"/>
<keyword evidence="2" id="KW-0067">ATP-binding</keyword>
<evidence type="ECO:0000313" key="2">
    <source>
        <dbReference type="EMBL" id="KIS22216.1"/>
    </source>
</evidence>
<dbReference type="GO" id="GO:0005524">
    <property type="term" value="F:ATP binding"/>
    <property type="evidence" value="ECO:0007669"/>
    <property type="project" value="UniProtKB-KW"/>
</dbReference>
<accession>A0A0D1BTY2</accession>
<dbReference type="PANTHER" id="PTHR30595">
    <property type="entry name" value="GLPR-RELATED TRANSCRIPTIONAL REPRESSOR"/>
    <property type="match status" value="1"/>
</dbReference>
<gene>
    <name evidence="2" type="ORF">N495_17305</name>
</gene>
<dbReference type="InterPro" id="IPR038461">
    <property type="entry name" value="Schlafen_AlbA_2_dom_sf"/>
</dbReference>